<dbReference type="Pfam" id="PF16925">
    <property type="entry name" value="TetR_C_13"/>
    <property type="match status" value="1"/>
</dbReference>
<evidence type="ECO:0000259" key="5">
    <source>
        <dbReference type="PROSITE" id="PS50977"/>
    </source>
</evidence>
<dbReference type="PROSITE" id="PS50977">
    <property type="entry name" value="HTH_TETR_2"/>
    <property type="match status" value="1"/>
</dbReference>
<protein>
    <submittedName>
        <fullName evidence="6">TetR/AcrR family transcriptional regulator</fullName>
    </submittedName>
</protein>
<dbReference type="PANTHER" id="PTHR47506">
    <property type="entry name" value="TRANSCRIPTIONAL REGULATORY PROTEIN"/>
    <property type="match status" value="1"/>
</dbReference>
<dbReference type="SUPFAM" id="SSF46689">
    <property type="entry name" value="Homeodomain-like"/>
    <property type="match status" value="1"/>
</dbReference>
<sequence length="203" mass="22632">MARENATRHKLICEGLKGLMAHGYEGVGIGPILASADVPKGSFYHFFKSKDDFVGAIIEHYAEIWDGRRKEIFSDERLSFLERLDAYLAVLEGTIHDEHPAGGCLLGVLGQTISGRSAMLRTKLAEAYRSWENSIAGLLQEAEKVGELREGIDPQMAAVELIDAYEGAIIRVKLNDDLEAFARFRKLAIAKLRRDRDEQVRSA</sequence>
<dbReference type="InterPro" id="IPR009057">
    <property type="entry name" value="Homeodomain-like_sf"/>
</dbReference>
<keyword evidence="1" id="KW-0805">Transcription regulation</keyword>
<dbReference type="SUPFAM" id="SSF48498">
    <property type="entry name" value="Tetracyclin repressor-like, C-terminal domain"/>
    <property type="match status" value="1"/>
</dbReference>
<organism evidence="6 7">
    <name type="scientific">Rhizobium rhizogenes</name>
    <name type="common">Agrobacterium rhizogenes</name>
    <dbReference type="NCBI Taxonomy" id="359"/>
    <lineage>
        <taxon>Bacteria</taxon>
        <taxon>Pseudomonadati</taxon>
        <taxon>Pseudomonadota</taxon>
        <taxon>Alphaproteobacteria</taxon>
        <taxon>Hyphomicrobiales</taxon>
        <taxon>Rhizobiaceae</taxon>
        <taxon>Rhizobium/Agrobacterium group</taxon>
        <taxon>Rhizobium</taxon>
    </lineage>
</organism>
<evidence type="ECO:0000256" key="4">
    <source>
        <dbReference type="PROSITE-ProRule" id="PRU00335"/>
    </source>
</evidence>
<accession>A0AA92C6Y8</accession>
<gene>
    <name evidence="6" type="ORF">DC430_05175</name>
</gene>
<name>A0AA92C6Y8_RHIRH</name>
<feature type="domain" description="HTH tetR-type" evidence="5">
    <location>
        <begin position="5"/>
        <end position="65"/>
    </location>
</feature>
<dbReference type="Proteomes" id="UP000244335">
    <property type="component" value="Unassembled WGS sequence"/>
</dbReference>
<evidence type="ECO:0000256" key="1">
    <source>
        <dbReference type="ARBA" id="ARBA00023015"/>
    </source>
</evidence>
<dbReference type="EMBL" id="QDFR01000001">
    <property type="protein sequence ID" value="PVE57123.1"/>
    <property type="molecule type" value="Genomic_DNA"/>
</dbReference>
<evidence type="ECO:0000256" key="2">
    <source>
        <dbReference type="ARBA" id="ARBA00023125"/>
    </source>
</evidence>
<dbReference type="GO" id="GO:0003677">
    <property type="term" value="F:DNA binding"/>
    <property type="evidence" value="ECO:0007669"/>
    <property type="project" value="UniProtKB-UniRule"/>
</dbReference>
<feature type="DNA-binding region" description="H-T-H motif" evidence="4">
    <location>
        <begin position="28"/>
        <end position="47"/>
    </location>
</feature>
<dbReference type="RefSeq" id="WP_116491974.1">
    <property type="nucleotide sequence ID" value="NZ_QDFR01000001.1"/>
</dbReference>
<dbReference type="PANTHER" id="PTHR47506:SF6">
    <property type="entry name" value="HTH-TYPE TRANSCRIPTIONAL REPRESSOR NEMR"/>
    <property type="match status" value="1"/>
</dbReference>
<reference evidence="6 7" key="1">
    <citation type="submission" date="2018-04" db="EMBL/GenBank/DDBJ databases">
        <authorList>
            <person name="Hagen T."/>
        </authorList>
    </citation>
    <scope>NUCLEOTIDE SEQUENCE [LARGE SCALE GENOMIC DNA]</scope>
    <source>
        <strain evidence="6 7">TPD7009</strain>
    </source>
</reference>
<evidence type="ECO:0000313" key="7">
    <source>
        <dbReference type="Proteomes" id="UP000244335"/>
    </source>
</evidence>
<keyword evidence="2 4" id="KW-0238">DNA-binding</keyword>
<proteinExistence type="predicted"/>
<dbReference type="Gene3D" id="1.10.357.10">
    <property type="entry name" value="Tetracycline Repressor, domain 2"/>
    <property type="match status" value="1"/>
</dbReference>
<keyword evidence="3" id="KW-0804">Transcription</keyword>
<evidence type="ECO:0000313" key="6">
    <source>
        <dbReference type="EMBL" id="PVE57123.1"/>
    </source>
</evidence>
<dbReference type="InterPro" id="IPR011075">
    <property type="entry name" value="TetR_C"/>
</dbReference>
<dbReference type="InterPro" id="IPR001647">
    <property type="entry name" value="HTH_TetR"/>
</dbReference>
<dbReference type="AlphaFoldDB" id="A0AA92C6Y8"/>
<evidence type="ECO:0000256" key="3">
    <source>
        <dbReference type="ARBA" id="ARBA00023163"/>
    </source>
</evidence>
<comment type="caution">
    <text evidence="6">The sequence shown here is derived from an EMBL/GenBank/DDBJ whole genome shotgun (WGS) entry which is preliminary data.</text>
</comment>
<dbReference type="Pfam" id="PF00440">
    <property type="entry name" value="TetR_N"/>
    <property type="match status" value="1"/>
</dbReference>
<dbReference type="InterPro" id="IPR036271">
    <property type="entry name" value="Tet_transcr_reg_TetR-rel_C_sf"/>
</dbReference>